<feature type="transmembrane region" description="Helical" evidence="17">
    <location>
        <begin position="49"/>
        <end position="68"/>
    </location>
</feature>
<organism evidence="18 19">
    <name type="scientific">Acidihalobacter yilgarnensis</name>
    <dbReference type="NCBI Taxonomy" id="2819280"/>
    <lineage>
        <taxon>Bacteria</taxon>
        <taxon>Pseudomonadati</taxon>
        <taxon>Pseudomonadota</taxon>
        <taxon>Gammaproteobacteria</taxon>
        <taxon>Chromatiales</taxon>
        <taxon>Ectothiorhodospiraceae</taxon>
        <taxon>Acidihalobacter</taxon>
    </lineage>
</organism>
<comment type="pathway">
    <text evidence="2 17">Cell wall biogenesis; peptidoglycan biosynthesis.</text>
</comment>
<protein>
    <recommendedName>
        <fullName evidence="17">Probable peptidoglycan glycosyltransferase FtsW</fullName>
        <shortName evidence="17">PGT</shortName>
        <ecNumber evidence="17">2.4.99.28</ecNumber>
    </recommendedName>
    <alternativeName>
        <fullName evidence="17">Cell division protein FtsW</fullName>
    </alternativeName>
    <alternativeName>
        <fullName evidence="17">Cell wall polymerase</fullName>
    </alternativeName>
    <alternativeName>
        <fullName evidence="17">Peptidoglycan polymerase</fullName>
        <shortName evidence="17">PG polymerase</shortName>
    </alternativeName>
</protein>
<evidence type="ECO:0000256" key="6">
    <source>
        <dbReference type="ARBA" id="ARBA00022676"/>
    </source>
</evidence>
<evidence type="ECO:0000256" key="7">
    <source>
        <dbReference type="ARBA" id="ARBA00022679"/>
    </source>
</evidence>
<evidence type="ECO:0000256" key="15">
    <source>
        <dbReference type="ARBA" id="ARBA00038053"/>
    </source>
</evidence>
<dbReference type="GO" id="GO:0008360">
    <property type="term" value="P:regulation of cell shape"/>
    <property type="evidence" value="ECO:0007669"/>
    <property type="project" value="UniProtKB-KW"/>
</dbReference>
<keyword evidence="5 17" id="KW-0132">Cell division</keyword>
<keyword evidence="3 17" id="KW-1003">Cell membrane</keyword>
<keyword evidence="19" id="KW-1185">Reference proteome</keyword>
<keyword evidence="9 17" id="KW-0133">Cell shape</keyword>
<proteinExistence type="inferred from homology"/>
<dbReference type="PANTHER" id="PTHR30474:SF2">
    <property type="entry name" value="PEPTIDOGLYCAN GLYCOSYLTRANSFERASE FTSW-RELATED"/>
    <property type="match status" value="1"/>
</dbReference>
<evidence type="ECO:0000256" key="3">
    <source>
        <dbReference type="ARBA" id="ARBA00022475"/>
    </source>
</evidence>
<dbReference type="InterPro" id="IPR013437">
    <property type="entry name" value="FtsW"/>
</dbReference>
<feature type="transmembrane region" description="Helical" evidence="17">
    <location>
        <begin position="308"/>
        <end position="330"/>
    </location>
</feature>
<feature type="transmembrane region" description="Helical" evidence="17">
    <location>
        <begin position="75"/>
        <end position="92"/>
    </location>
</feature>
<comment type="function">
    <text evidence="17">Peptidoglycan polymerase that is essential for cell division.</text>
</comment>
<dbReference type="GO" id="GO:0005886">
    <property type="term" value="C:plasma membrane"/>
    <property type="evidence" value="ECO:0007669"/>
    <property type="project" value="UniProtKB-SubCell"/>
</dbReference>
<keyword evidence="8 17" id="KW-0812">Transmembrane</keyword>
<feature type="transmembrane region" description="Helical" evidence="17">
    <location>
        <begin position="262"/>
        <end position="288"/>
    </location>
</feature>
<keyword evidence="12 17" id="KW-0472">Membrane</keyword>
<evidence type="ECO:0000256" key="14">
    <source>
        <dbReference type="ARBA" id="ARBA00023316"/>
    </source>
</evidence>
<evidence type="ECO:0000256" key="8">
    <source>
        <dbReference type="ARBA" id="ARBA00022692"/>
    </source>
</evidence>
<keyword evidence="11 17" id="KW-1133">Transmembrane helix</keyword>
<evidence type="ECO:0000256" key="4">
    <source>
        <dbReference type="ARBA" id="ARBA00022519"/>
    </source>
</evidence>
<evidence type="ECO:0000256" key="10">
    <source>
        <dbReference type="ARBA" id="ARBA00022984"/>
    </source>
</evidence>
<dbReference type="InterPro" id="IPR018365">
    <property type="entry name" value="Cell_cycle_FtsW-rel_CS"/>
</dbReference>
<dbReference type="KEGG" id="aprs:BI364_14545"/>
<name>A0A1D8ITQ3_9GAMM</name>
<evidence type="ECO:0000256" key="17">
    <source>
        <dbReference type="HAMAP-Rule" id="MF_00913"/>
    </source>
</evidence>
<dbReference type="GO" id="GO:0032153">
    <property type="term" value="C:cell division site"/>
    <property type="evidence" value="ECO:0007669"/>
    <property type="project" value="UniProtKB-UniRule"/>
</dbReference>
<dbReference type="AlphaFoldDB" id="A0A1D8ITQ3"/>
<reference evidence="19" key="1">
    <citation type="submission" date="2016-09" db="EMBL/GenBank/DDBJ databases">
        <title>Acidihalobacter prosperus F5.</title>
        <authorList>
            <person name="Khaleque H.N."/>
            <person name="Ramsay J.P."/>
            <person name="Kaksonen A.H."/>
            <person name="Boxall N.J."/>
            <person name="Watkin E.L.J."/>
        </authorList>
    </citation>
    <scope>NUCLEOTIDE SEQUENCE [LARGE SCALE GENOMIC DNA]</scope>
    <source>
        <strain evidence="19">F5</strain>
    </source>
</reference>
<dbReference type="GO" id="GO:0008955">
    <property type="term" value="F:peptidoglycan glycosyltransferase activity"/>
    <property type="evidence" value="ECO:0007669"/>
    <property type="project" value="UniProtKB-UniRule"/>
</dbReference>
<dbReference type="GO" id="GO:0043093">
    <property type="term" value="P:FtsZ-dependent cytokinesis"/>
    <property type="evidence" value="ECO:0007669"/>
    <property type="project" value="UniProtKB-UniRule"/>
</dbReference>
<gene>
    <name evidence="17" type="primary">ftsW</name>
    <name evidence="18" type="ORF">BI364_14545</name>
</gene>
<evidence type="ECO:0000256" key="12">
    <source>
        <dbReference type="ARBA" id="ARBA00023136"/>
    </source>
</evidence>
<dbReference type="GO" id="GO:0071555">
    <property type="term" value="P:cell wall organization"/>
    <property type="evidence" value="ECO:0007669"/>
    <property type="project" value="UniProtKB-KW"/>
</dbReference>
<evidence type="ECO:0000256" key="16">
    <source>
        <dbReference type="ARBA" id="ARBA00049902"/>
    </source>
</evidence>
<dbReference type="HAMAP" id="MF_00913">
    <property type="entry name" value="PGT_FtsW_proteobact"/>
    <property type="match status" value="1"/>
</dbReference>
<dbReference type="UniPathway" id="UPA00219"/>
<dbReference type="GO" id="GO:0015648">
    <property type="term" value="F:lipid-linked peptidoglycan transporter activity"/>
    <property type="evidence" value="ECO:0007669"/>
    <property type="project" value="TreeGrafter"/>
</dbReference>
<comment type="catalytic activity">
    <reaction evidence="16 17">
        <text>[GlcNAc-(1-&gt;4)-Mur2Ac(oyl-L-Ala-gamma-D-Glu-L-Lys-D-Ala-D-Ala)](n)-di-trans,octa-cis-undecaprenyl diphosphate + beta-D-GlcNAc-(1-&gt;4)-Mur2Ac(oyl-L-Ala-gamma-D-Glu-L-Lys-D-Ala-D-Ala)-di-trans,octa-cis-undecaprenyl diphosphate = [GlcNAc-(1-&gt;4)-Mur2Ac(oyl-L-Ala-gamma-D-Glu-L-Lys-D-Ala-D-Ala)](n+1)-di-trans,octa-cis-undecaprenyl diphosphate + di-trans,octa-cis-undecaprenyl diphosphate + H(+)</text>
        <dbReference type="Rhea" id="RHEA:23708"/>
        <dbReference type="Rhea" id="RHEA-COMP:9602"/>
        <dbReference type="Rhea" id="RHEA-COMP:9603"/>
        <dbReference type="ChEBI" id="CHEBI:15378"/>
        <dbReference type="ChEBI" id="CHEBI:58405"/>
        <dbReference type="ChEBI" id="CHEBI:60033"/>
        <dbReference type="ChEBI" id="CHEBI:78435"/>
        <dbReference type="EC" id="2.4.99.28"/>
    </reaction>
</comment>
<evidence type="ECO:0000256" key="9">
    <source>
        <dbReference type="ARBA" id="ARBA00022960"/>
    </source>
</evidence>
<comment type="subcellular location">
    <subcellularLocation>
        <location evidence="17">Cell inner membrane</location>
        <topology evidence="17">Multi-pass membrane protein</topology>
    </subcellularLocation>
    <subcellularLocation>
        <location evidence="1">Cell membrane</location>
        <topology evidence="1">Multi-pass membrane protein</topology>
    </subcellularLocation>
    <text evidence="17">Localizes to the division septum.</text>
</comment>
<dbReference type="Pfam" id="PF01098">
    <property type="entry name" value="FTSW_RODA_SPOVE"/>
    <property type="match status" value="1"/>
</dbReference>
<dbReference type="PROSITE" id="PS00428">
    <property type="entry name" value="FTSW_RODA_SPOVE"/>
    <property type="match status" value="1"/>
</dbReference>
<feature type="transmembrane region" description="Helical" evidence="17">
    <location>
        <begin position="164"/>
        <end position="181"/>
    </location>
</feature>
<keyword evidence="14 17" id="KW-0961">Cell wall biogenesis/degradation</keyword>
<sequence>MFGGAVDLPLLIVTFAILGLGLVMVASSSVSVAARDTGNAFYFFDRQALYAVLGIGGALVAFSTRLAIWERSGMALLMFTYFLLLVVLVPGIGHQVNGSIRWIGFGPFNVQVSEPTKLFMAIYLAGFLVRRQGEVCNTLRGFAKPMLVMVIAAALLLIEPDYGSAVTLLAMGLGMLFLGGARLSQFALFLVLTLIAVAVLAVSSPYRVERLTGFLNPWAHPYSSGYQLTQSLIAIGGGSWWGVGLGESVQKLFYLPEAHNDFLFAVLAEELGLAGIALVVGMFSFLVFRGFRIGARAASAGNPFAANLAYGLTIWIGMQAFINMAVNMGILPTKGLTLPLMSYGGSSMLVNCMALGFLQRIHRETVEGDTAPARPRSRQRRRRAT</sequence>
<keyword evidence="4 17" id="KW-0997">Cell inner membrane</keyword>
<evidence type="ECO:0000256" key="1">
    <source>
        <dbReference type="ARBA" id="ARBA00004651"/>
    </source>
</evidence>
<dbReference type="EC" id="2.4.99.28" evidence="17"/>
<evidence type="ECO:0000256" key="2">
    <source>
        <dbReference type="ARBA" id="ARBA00004752"/>
    </source>
</evidence>
<evidence type="ECO:0000256" key="5">
    <source>
        <dbReference type="ARBA" id="ARBA00022618"/>
    </source>
</evidence>
<keyword evidence="6 17" id="KW-0328">Glycosyltransferase</keyword>
<evidence type="ECO:0000313" key="18">
    <source>
        <dbReference type="EMBL" id="AOU99765.1"/>
    </source>
</evidence>
<comment type="similarity">
    <text evidence="15 17">Belongs to the SEDS family. FtsW subfamily.</text>
</comment>
<dbReference type="NCBIfam" id="TIGR02614">
    <property type="entry name" value="ftsW"/>
    <property type="match status" value="1"/>
</dbReference>
<dbReference type="EMBL" id="CP017415">
    <property type="protein sequence ID" value="AOU99765.1"/>
    <property type="molecule type" value="Genomic_DNA"/>
</dbReference>
<feature type="transmembrane region" description="Helical" evidence="17">
    <location>
        <begin position="188"/>
        <end position="208"/>
    </location>
</feature>
<feature type="transmembrane region" description="Helical" evidence="17">
    <location>
        <begin position="141"/>
        <end position="158"/>
    </location>
</feature>
<keyword evidence="13 17" id="KW-0131">Cell cycle</keyword>
<evidence type="ECO:0000256" key="11">
    <source>
        <dbReference type="ARBA" id="ARBA00022989"/>
    </source>
</evidence>
<feature type="transmembrane region" description="Helical" evidence="17">
    <location>
        <begin position="336"/>
        <end position="358"/>
    </location>
</feature>
<keyword evidence="10 17" id="KW-0573">Peptidoglycan synthesis</keyword>
<dbReference type="Proteomes" id="UP000095401">
    <property type="component" value="Chromosome"/>
</dbReference>
<evidence type="ECO:0000256" key="13">
    <source>
        <dbReference type="ARBA" id="ARBA00023306"/>
    </source>
</evidence>
<dbReference type="PANTHER" id="PTHR30474">
    <property type="entry name" value="CELL CYCLE PROTEIN"/>
    <property type="match status" value="1"/>
</dbReference>
<dbReference type="GO" id="GO:0009252">
    <property type="term" value="P:peptidoglycan biosynthetic process"/>
    <property type="evidence" value="ECO:0007669"/>
    <property type="project" value="UniProtKB-UniRule"/>
</dbReference>
<evidence type="ECO:0000313" key="19">
    <source>
        <dbReference type="Proteomes" id="UP000095401"/>
    </source>
</evidence>
<accession>A0A1D8ITQ3</accession>
<keyword evidence="7 17" id="KW-0808">Transferase</keyword>
<dbReference type="InterPro" id="IPR001182">
    <property type="entry name" value="FtsW/RodA"/>
</dbReference>